<evidence type="ECO:0000313" key="1">
    <source>
        <dbReference type="EMBL" id="CAH0715882.1"/>
    </source>
</evidence>
<organism evidence="1 2">
    <name type="scientific">Brenthis ino</name>
    <name type="common">lesser marbled fritillary</name>
    <dbReference type="NCBI Taxonomy" id="405034"/>
    <lineage>
        <taxon>Eukaryota</taxon>
        <taxon>Metazoa</taxon>
        <taxon>Ecdysozoa</taxon>
        <taxon>Arthropoda</taxon>
        <taxon>Hexapoda</taxon>
        <taxon>Insecta</taxon>
        <taxon>Pterygota</taxon>
        <taxon>Neoptera</taxon>
        <taxon>Endopterygota</taxon>
        <taxon>Lepidoptera</taxon>
        <taxon>Glossata</taxon>
        <taxon>Ditrysia</taxon>
        <taxon>Papilionoidea</taxon>
        <taxon>Nymphalidae</taxon>
        <taxon>Heliconiinae</taxon>
        <taxon>Argynnini</taxon>
        <taxon>Brenthis</taxon>
    </lineage>
</organism>
<reference evidence="1" key="1">
    <citation type="submission" date="2021-12" db="EMBL/GenBank/DDBJ databases">
        <authorList>
            <person name="Martin H S."/>
        </authorList>
    </citation>
    <scope>NUCLEOTIDE SEQUENCE</scope>
</reference>
<dbReference type="EMBL" id="OV170230">
    <property type="protein sequence ID" value="CAH0715882.1"/>
    <property type="molecule type" value="Genomic_DNA"/>
</dbReference>
<protein>
    <submittedName>
        <fullName evidence="1">Uncharacterized protein</fullName>
    </submittedName>
</protein>
<feature type="non-terminal residue" evidence="1">
    <location>
        <position position="94"/>
    </location>
</feature>
<sequence>MHLRIPPARKVLVKNYYVVRLYYVDKHWQKKTSTTLKPNGTFPVLMESYKIASLKCTQSLHPDDCLPRSSLVCSLMQYIKSFHDRGHPEVSTSG</sequence>
<dbReference type="AlphaFoldDB" id="A0A8J9U8X2"/>
<name>A0A8J9U8X2_9NEOP</name>
<gene>
    <name evidence="1" type="ORF">BINO364_LOCUS2745</name>
</gene>
<keyword evidence="2" id="KW-1185">Reference proteome</keyword>
<dbReference type="Proteomes" id="UP000838878">
    <property type="component" value="Chromosome 10"/>
</dbReference>
<evidence type="ECO:0000313" key="2">
    <source>
        <dbReference type="Proteomes" id="UP000838878"/>
    </source>
</evidence>
<proteinExistence type="predicted"/>
<accession>A0A8J9U8X2</accession>